<dbReference type="Pfam" id="PF05869">
    <property type="entry name" value="Dam"/>
    <property type="match status" value="1"/>
</dbReference>
<evidence type="ECO:0000256" key="1">
    <source>
        <dbReference type="SAM" id="MobiDB-lite"/>
    </source>
</evidence>
<reference evidence="3" key="1">
    <citation type="submission" date="2014-03" db="EMBL/GenBank/DDBJ databases">
        <authorList>
            <person name="Aksoy S."/>
            <person name="Warren W."/>
            <person name="Wilson R.K."/>
        </authorList>
    </citation>
    <scope>NUCLEOTIDE SEQUENCE [LARGE SCALE GENOMIC DNA]</scope>
    <source>
        <strain evidence="3">IAEA</strain>
    </source>
</reference>
<dbReference type="NCBIfam" id="TIGR01712">
    <property type="entry name" value="phage_N6A_met"/>
    <property type="match status" value="1"/>
</dbReference>
<evidence type="ECO:0008006" key="4">
    <source>
        <dbReference type="Google" id="ProtNLM"/>
    </source>
</evidence>
<protein>
    <recommendedName>
        <fullName evidence="4">Phage N-6-adenine-methyltransferase</fullName>
    </recommendedName>
</protein>
<evidence type="ECO:0000313" key="2">
    <source>
        <dbReference type="EnsemblMetazoa" id="GPAI029198-PA"/>
    </source>
</evidence>
<feature type="compositionally biased region" description="Basic and acidic residues" evidence="1">
    <location>
        <begin position="249"/>
        <end position="269"/>
    </location>
</feature>
<dbReference type="InterPro" id="IPR036614">
    <property type="entry name" value="RusA-like_sf"/>
</dbReference>
<organism evidence="2 3">
    <name type="scientific">Glossina pallidipes</name>
    <name type="common">Tsetse fly</name>
    <dbReference type="NCBI Taxonomy" id="7398"/>
    <lineage>
        <taxon>Eukaryota</taxon>
        <taxon>Metazoa</taxon>
        <taxon>Ecdysozoa</taxon>
        <taxon>Arthropoda</taxon>
        <taxon>Hexapoda</taxon>
        <taxon>Insecta</taxon>
        <taxon>Pterygota</taxon>
        <taxon>Neoptera</taxon>
        <taxon>Endopterygota</taxon>
        <taxon>Diptera</taxon>
        <taxon>Brachycera</taxon>
        <taxon>Muscomorpha</taxon>
        <taxon>Hippoboscoidea</taxon>
        <taxon>Glossinidae</taxon>
        <taxon>Glossina</taxon>
    </lineage>
</organism>
<dbReference type="GO" id="GO:0006310">
    <property type="term" value="P:DNA recombination"/>
    <property type="evidence" value="ECO:0007669"/>
    <property type="project" value="InterPro"/>
</dbReference>
<proteinExistence type="predicted"/>
<dbReference type="GO" id="GO:0006281">
    <property type="term" value="P:DNA repair"/>
    <property type="evidence" value="ECO:0007669"/>
    <property type="project" value="InterPro"/>
</dbReference>
<feature type="region of interest" description="Disordered" evidence="1">
    <location>
        <begin position="249"/>
        <end position="272"/>
    </location>
</feature>
<dbReference type="EnsemblMetazoa" id="GPAI029198-RA">
    <property type="protein sequence ID" value="GPAI029198-PA"/>
    <property type="gene ID" value="GPAI029198"/>
</dbReference>
<dbReference type="InterPro" id="IPR008593">
    <property type="entry name" value="Dam_MeTrfase"/>
</dbReference>
<name>A0A1A9ZYT4_GLOPL</name>
<sequence>MLISHTPKPFKDRWRTPIGVFKALDAEFGFKLDAAADKSNALCKAYLTEQQDALKCDWNSEGAIFCNPPYSKITPWVKKAAEQYRKQKKTIVMLLPSDTSTAWFHEALKTSDEVRFITEGRLSFISAETVKEGKAGNSKGSVLFIWRPWRIPGCRMTVNHYWVRNARRVYLSEAAKKFKRMTEVAVAKARMKYGHQRFYGEVSVLLNLYLPDKRKRDVDNYTKGVFDALTKTAIWDDDSQVRVMTVKKIDDNGGTKGGKNREKSREKRLLSSRRNTMAQGCIYSGFRKKQESCIAAIKRCSGYPKRSF</sequence>
<dbReference type="GO" id="GO:0000287">
    <property type="term" value="F:magnesium ion binding"/>
    <property type="evidence" value="ECO:0007669"/>
    <property type="project" value="InterPro"/>
</dbReference>
<dbReference type="VEuPathDB" id="VectorBase:GPAI029198"/>
<dbReference type="GO" id="GO:0009307">
    <property type="term" value="P:DNA restriction-modification system"/>
    <property type="evidence" value="ECO:0007669"/>
    <property type="project" value="InterPro"/>
</dbReference>
<keyword evidence="3" id="KW-1185">Reference proteome</keyword>
<dbReference type="GO" id="GO:0009007">
    <property type="term" value="F:site-specific DNA-methyltransferase (adenine-specific) activity"/>
    <property type="evidence" value="ECO:0007669"/>
    <property type="project" value="InterPro"/>
</dbReference>
<dbReference type="AlphaFoldDB" id="A0A1A9ZYT4"/>
<accession>A0A1A9ZYT4</accession>
<reference evidence="2" key="2">
    <citation type="submission" date="2020-05" db="UniProtKB">
        <authorList>
            <consortium name="EnsemblMetazoa"/>
        </authorList>
    </citation>
    <scope>IDENTIFICATION</scope>
    <source>
        <strain evidence="2">IAEA</strain>
    </source>
</reference>
<dbReference type="Gene3D" id="3.30.1330.70">
    <property type="entry name" value="Holliday junction resolvase RusA"/>
    <property type="match status" value="1"/>
</dbReference>
<dbReference type="GO" id="GO:0003677">
    <property type="term" value="F:DNA binding"/>
    <property type="evidence" value="ECO:0007669"/>
    <property type="project" value="InterPro"/>
</dbReference>
<evidence type="ECO:0000313" key="3">
    <source>
        <dbReference type="Proteomes" id="UP000092445"/>
    </source>
</evidence>
<dbReference type="SUPFAM" id="SSF103084">
    <property type="entry name" value="Holliday junction resolvase RusA"/>
    <property type="match status" value="1"/>
</dbReference>
<dbReference type="Proteomes" id="UP000092445">
    <property type="component" value="Unassembled WGS sequence"/>
</dbReference>